<evidence type="ECO:0000256" key="1">
    <source>
        <dbReference type="SAM" id="MobiDB-lite"/>
    </source>
</evidence>
<gene>
    <name evidence="2" type="ORF">PSFLO_01726</name>
</gene>
<evidence type="ECO:0000313" key="3">
    <source>
        <dbReference type="Proteomes" id="UP000323386"/>
    </source>
</evidence>
<reference evidence="2 3" key="1">
    <citation type="submission" date="2018-03" db="EMBL/GenBank/DDBJ databases">
        <authorList>
            <person name="Guldener U."/>
        </authorList>
    </citation>
    <scope>NUCLEOTIDE SEQUENCE [LARGE SCALE GENOMIC DNA]</scope>
    <source>
        <strain evidence="2 3">DAOM196992</strain>
    </source>
</reference>
<feature type="region of interest" description="Disordered" evidence="1">
    <location>
        <begin position="792"/>
        <end position="912"/>
    </location>
</feature>
<protein>
    <submittedName>
        <fullName evidence="2">Related to nuclear matrix protein p84</fullName>
    </submittedName>
</protein>
<dbReference type="InterPro" id="IPR021861">
    <property type="entry name" value="THO_THOC1"/>
</dbReference>
<feature type="region of interest" description="Disordered" evidence="1">
    <location>
        <begin position="436"/>
        <end position="493"/>
    </location>
</feature>
<accession>A0A5C3EWU8</accession>
<dbReference type="Pfam" id="PF11957">
    <property type="entry name" value="efThoc1"/>
    <property type="match status" value="3"/>
</dbReference>
<name>A0A5C3EWU8_9BASI</name>
<proteinExistence type="predicted"/>
<feature type="compositionally biased region" description="Basic and acidic residues" evidence="1">
    <location>
        <begin position="815"/>
        <end position="837"/>
    </location>
</feature>
<dbReference type="GO" id="GO:0006406">
    <property type="term" value="P:mRNA export from nucleus"/>
    <property type="evidence" value="ECO:0007669"/>
    <property type="project" value="TreeGrafter"/>
</dbReference>
<feature type="compositionally biased region" description="Basic and acidic residues" evidence="1">
    <location>
        <begin position="453"/>
        <end position="478"/>
    </location>
</feature>
<sequence length="956" mass="102616">MSFAPEQAVAELGQCVARMVPQLLDQLAALRSDHPTTTLLPPSDVFAQLAPLASSDDVKRAFALIPPSTAGDADAAAQTDEGLARLRNLCVEVGSNQLRDVVYQAATPPTDPAQPATAGVGGSAQPLPQQLADDSLRSIVDRLDVVLALALQGLVDTALPLTLVEELLELNTIPTCSQLFAYIESRVKQLTVDLHPMRGKGLVLLRLCNELLRRLSKPSHKHTVFAGRILSLLAAVFPLGERSGVNLRGDFNVENRTILEDQPAHDDRDGHAEGSKKVDGGGDGADEKGDDDDDKAAAIRPDAQMYELFWSMQRFFSNPPLLMGLQDTSRQSSRTATPAPPAGSNDGGNPTPSEEDPAPDGAKGPMSELRISTKRILALFAAVAKRERELAGAAAAENANAANQSGGAKANGSNGKAANGTQKPAQLAIGYRAGQDTGDSATLASDEGTDSGDGPRKRERYEPDIKDGVRVSKTAKTEDDADGDAEMASASDDAEDRARAADLFFPKFLTGRRLLEYEIRDASFRRHILVQYLILFQYLLSFTPVAREKWKDWKNRNLQGMFVLEEADEQWVRKVWKEVVLLLRDIPPNGRAFLDATLEVLKREANWIRWKADSCPSIEKPPLSPDQIAAFASARASLLRPPRPYSHPLGTAALSELWAEGFPPPVPGTRRVENDEGVYVDVATDGLEELEFLPPVPTLSHYHGMIKREEMKLNMRRRQLGIVIDTDAAAAGPAKMSAEDADKESKDAKCQSIRETMQSLAWRALRVASDQHLHLFKQMKEPENISALMKAIDDERNPPPPPKAKSVEAGEADDEAKKEGGEDVKESGEEAESKAEAGTEAETAPAHEDVEAKERAAADDEAATEAAAAAVAVPVSVPEVPQSPAPAGAATEDEIESKQPPTRGSDEAAVDASKDVDAAAVDAELGVVEEGAVKEVGSSEVSAAVEDVEMASADKA</sequence>
<dbReference type="Proteomes" id="UP000323386">
    <property type="component" value="Unassembled WGS sequence"/>
</dbReference>
<dbReference type="EMBL" id="OOIP01000004">
    <property type="protein sequence ID" value="SPO36255.1"/>
    <property type="molecule type" value="Genomic_DNA"/>
</dbReference>
<dbReference type="PANTHER" id="PTHR13265:SF0">
    <property type="entry name" value="HPR1"/>
    <property type="match status" value="1"/>
</dbReference>
<dbReference type="AlphaFoldDB" id="A0A5C3EWU8"/>
<feature type="compositionally biased region" description="Basic and acidic residues" evidence="1">
    <location>
        <begin position="845"/>
        <end position="858"/>
    </location>
</feature>
<evidence type="ECO:0000313" key="2">
    <source>
        <dbReference type="EMBL" id="SPO36255.1"/>
    </source>
</evidence>
<feature type="region of interest" description="Disordered" evidence="1">
    <location>
        <begin position="730"/>
        <end position="749"/>
    </location>
</feature>
<dbReference type="GO" id="GO:0000445">
    <property type="term" value="C:THO complex part of transcription export complex"/>
    <property type="evidence" value="ECO:0007669"/>
    <property type="project" value="TreeGrafter"/>
</dbReference>
<feature type="compositionally biased region" description="Low complexity" evidence="1">
    <location>
        <begin position="400"/>
        <end position="420"/>
    </location>
</feature>
<feature type="region of interest" description="Disordered" evidence="1">
    <location>
        <begin position="935"/>
        <end position="956"/>
    </location>
</feature>
<feature type="compositionally biased region" description="Low complexity" evidence="1">
    <location>
        <begin position="864"/>
        <end position="887"/>
    </location>
</feature>
<feature type="compositionally biased region" description="Basic and acidic residues" evidence="1">
    <location>
        <begin position="259"/>
        <end position="280"/>
    </location>
</feature>
<organism evidence="2 3">
    <name type="scientific">Pseudozyma flocculosa</name>
    <dbReference type="NCBI Taxonomy" id="84751"/>
    <lineage>
        <taxon>Eukaryota</taxon>
        <taxon>Fungi</taxon>
        <taxon>Dikarya</taxon>
        <taxon>Basidiomycota</taxon>
        <taxon>Ustilaginomycotina</taxon>
        <taxon>Ustilaginomycetes</taxon>
        <taxon>Ustilaginales</taxon>
        <taxon>Ustilaginaceae</taxon>
        <taxon>Pseudozyma</taxon>
    </lineage>
</organism>
<dbReference type="PANTHER" id="PTHR13265">
    <property type="entry name" value="THO COMPLEX SUBUNIT 1"/>
    <property type="match status" value="1"/>
</dbReference>
<feature type="region of interest" description="Disordered" evidence="1">
    <location>
        <begin position="259"/>
        <end position="296"/>
    </location>
</feature>
<dbReference type="OrthoDB" id="9402762at2759"/>
<feature type="region of interest" description="Disordered" evidence="1">
    <location>
        <begin position="322"/>
        <end position="368"/>
    </location>
</feature>
<keyword evidence="3" id="KW-1185">Reference proteome</keyword>
<feature type="region of interest" description="Disordered" evidence="1">
    <location>
        <begin position="400"/>
        <end position="422"/>
    </location>
</feature>
<feature type="compositionally biased region" description="Basic and acidic residues" evidence="1">
    <location>
        <begin position="737"/>
        <end position="749"/>
    </location>
</feature>
<feature type="compositionally biased region" description="Polar residues" evidence="1">
    <location>
        <begin position="326"/>
        <end position="336"/>
    </location>
</feature>